<dbReference type="PANTHER" id="PTHR13720">
    <property type="entry name" value="WD-40 REPEAT PROTEIN"/>
    <property type="match status" value="1"/>
</dbReference>
<dbReference type="AlphaFoldDB" id="A0AAW2I9H8"/>
<keyword evidence="8" id="KW-0966">Cell projection</keyword>
<dbReference type="SMART" id="SM00320">
    <property type="entry name" value="WD40"/>
    <property type="match status" value="10"/>
</dbReference>
<evidence type="ECO:0000256" key="1">
    <source>
        <dbReference type="ARBA" id="ARBA00004230"/>
    </source>
</evidence>
<name>A0AAW2I9H8_9NEOP</name>
<dbReference type="CDD" id="cd00200">
    <property type="entry name" value="WD40"/>
    <property type="match status" value="1"/>
</dbReference>
<proteinExistence type="inferred from homology"/>
<keyword evidence="6" id="KW-0282">Flagellum</keyword>
<evidence type="ECO:0000256" key="3">
    <source>
        <dbReference type="ARBA" id="ARBA00022490"/>
    </source>
</evidence>
<evidence type="ECO:0000256" key="11">
    <source>
        <dbReference type="ARBA" id="ARBA00046056"/>
    </source>
</evidence>
<comment type="subcellular location">
    <subcellularLocation>
        <location evidence="1">Cell projection</location>
        <location evidence="1">Cilium</location>
        <location evidence="1">Flagellum</location>
    </subcellularLocation>
    <subcellularLocation>
        <location evidence="2">Cytoplasm</location>
    </subcellularLocation>
</comment>
<dbReference type="GO" id="GO:0005930">
    <property type="term" value="C:axoneme"/>
    <property type="evidence" value="ECO:0007669"/>
    <property type="project" value="UniProtKB-ARBA"/>
</dbReference>
<evidence type="ECO:0000256" key="2">
    <source>
        <dbReference type="ARBA" id="ARBA00004496"/>
    </source>
</evidence>
<dbReference type="InterPro" id="IPR050630">
    <property type="entry name" value="WD_repeat_EMAP"/>
</dbReference>
<evidence type="ECO:0000256" key="6">
    <source>
        <dbReference type="ARBA" id="ARBA00022846"/>
    </source>
</evidence>
<evidence type="ECO:0000256" key="14">
    <source>
        <dbReference type="SAM" id="MobiDB-lite"/>
    </source>
</evidence>
<evidence type="ECO:0000256" key="12">
    <source>
        <dbReference type="ARBA" id="ARBA00047117"/>
    </source>
</evidence>
<organism evidence="15">
    <name type="scientific">Menopon gallinae</name>
    <name type="common">poultry shaft louse</name>
    <dbReference type="NCBI Taxonomy" id="328185"/>
    <lineage>
        <taxon>Eukaryota</taxon>
        <taxon>Metazoa</taxon>
        <taxon>Ecdysozoa</taxon>
        <taxon>Arthropoda</taxon>
        <taxon>Hexapoda</taxon>
        <taxon>Insecta</taxon>
        <taxon>Pterygota</taxon>
        <taxon>Neoptera</taxon>
        <taxon>Paraneoptera</taxon>
        <taxon>Psocodea</taxon>
        <taxon>Troctomorpha</taxon>
        <taxon>Phthiraptera</taxon>
        <taxon>Amblycera</taxon>
        <taxon>Menoponidae</taxon>
        <taxon>Menopon</taxon>
    </lineage>
</organism>
<dbReference type="EMBL" id="JARGDH010000001">
    <property type="protein sequence ID" value="KAL0278596.1"/>
    <property type="molecule type" value="Genomic_DNA"/>
</dbReference>
<feature type="repeat" description="WD" evidence="13">
    <location>
        <begin position="494"/>
        <end position="527"/>
    </location>
</feature>
<dbReference type="InterPro" id="IPR011041">
    <property type="entry name" value="Quinoprot_gluc/sorb_DH_b-prop"/>
</dbReference>
<comment type="subunit">
    <text evidence="12">Microtubule inner protein component of sperm flagellar doublet microtubules. Interacts with BRCA2. Interacts with the CCT chaperonin complex. Interacts with HSP70. Interacts with AK8. Interacts with CFAP45. Interacts with DNAI1. Interacts with IQDC.</text>
</comment>
<feature type="region of interest" description="Disordered" evidence="14">
    <location>
        <begin position="724"/>
        <end position="767"/>
    </location>
</feature>
<dbReference type="SUPFAM" id="SSF50952">
    <property type="entry name" value="Soluble quinoprotein glucose dehydrogenase"/>
    <property type="match status" value="1"/>
</dbReference>
<dbReference type="InterPro" id="IPR036322">
    <property type="entry name" value="WD40_repeat_dom_sf"/>
</dbReference>
<evidence type="ECO:0000256" key="13">
    <source>
        <dbReference type="PROSITE-ProRule" id="PRU00221"/>
    </source>
</evidence>
<dbReference type="FunFam" id="2.130.10.10:FF:001320">
    <property type="entry name" value="Predicted protein"/>
    <property type="match status" value="1"/>
</dbReference>
<evidence type="ECO:0000256" key="4">
    <source>
        <dbReference type="ARBA" id="ARBA00022574"/>
    </source>
</evidence>
<feature type="repeat" description="WD" evidence="13">
    <location>
        <begin position="365"/>
        <end position="406"/>
    </location>
</feature>
<keyword evidence="7" id="KW-0969">Cilium</keyword>
<dbReference type="PANTHER" id="PTHR13720:SF14">
    <property type="entry name" value="CILIA- AND FLAGELLA-ASSOCIATED PROTEIN 52"/>
    <property type="match status" value="1"/>
</dbReference>
<dbReference type="FunFam" id="2.130.10.10:FF:000207">
    <property type="entry name" value="Cilia- and flagella-associated protein 52"/>
    <property type="match status" value="1"/>
</dbReference>
<keyword evidence="5" id="KW-0677">Repeat</keyword>
<feature type="repeat" description="WD" evidence="13">
    <location>
        <begin position="585"/>
        <end position="619"/>
    </location>
</feature>
<sequence length="767" mass="84004">MEEEGVQDLEIMSIIGFDGNVPNGLHCHPDGIHFIYPIGNSVTIQNIKTKQQEFLNGHTNMITAVSVSNSGKYIASGQINHMGFKSIVILWDFERRCLINKYEIHKVRVECVIFTYDDTFLVTLGGRDDTCIVIYDIAADEPLCGSLANGSSTGNATVLCATSRRSNCFISAGDRTLRYWTIDKKKRKTCPNEVPFNKIKRQVICMVMDENDEILYCGTTTGDVAKVYFGYPDNVEIGEPRRPPALIGCFGKYIGKNGRTANGNTAACYSQGVTAIILLRKGEFLIGAGDGVVEHVKERDESHLCDDLNLRVKNPTLPMLVPLHSQRVVSGVSSLKIWGESLIVGTVSCEIFTIDMKTWDLTLKSTCHTSAIYGICFPSDFSAVFATCSKDTIRVWNTETSQEMLRIGVPNFTCSGVCFYHDGKGIVSSWNDGTIRAFTPQTGKLMYIIHNAHNKGVSAINITKDGKRIVSGGGEGQVRVWDIKPNVQNLRAILQEHKGPVSALHINHSDDEAASASTDGSCIIWDIVRCTRKNIILSNNLFMSVRYHPSDCQILTTGTNRKISYWEAYDGSLIREIEGSTAAGLNTIDVSPNGDVMVSGGNDQMVKLWTYQEGLPTHVGLGHAGIITCARFSPDSRFIVTVSADGGIYRWKNPYMKSENPVKEADDIVSVIAEPGEKKQASAKDLEECITKTMKVKCKCENPACTCQKYKVTTMKKSSSYNLTVAKPLPEKPSQSHGSLKAGAAGATKPEVVKSSGDCSPGKGKKN</sequence>
<evidence type="ECO:0000256" key="9">
    <source>
        <dbReference type="ARBA" id="ARBA00029456"/>
    </source>
</evidence>
<feature type="repeat" description="WD" evidence="13">
    <location>
        <begin position="620"/>
        <end position="652"/>
    </location>
</feature>
<reference evidence="15" key="1">
    <citation type="journal article" date="2024" name="Gigascience">
        <title>Chromosome-level genome of the poultry shaft louse Menopon gallinae provides insight into the host-switching and adaptive evolution of parasitic lice.</title>
        <authorList>
            <person name="Xu Y."/>
            <person name="Ma L."/>
            <person name="Liu S."/>
            <person name="Liang Y."/>
            <person name="Liu Q."/>
            <person name="He Z."/>
            <person name="Tian L."/>
            <person name="Duan Y."/>
            <person name="Cai W."/>
            <person name="Li H."/>
            <person name="Song F."/>
        </authorList>
    </citation>
    <scope>NUCLEOTIDE SEQUENCE</scope>
    <source>
        <strain evidence="15">Cailab_2023a</strain>
    </source>
</reference>
<dbReference type="GO" id="GO:0031514">
    <property type="term" value="C:motile cilium"/>
    <property type="evidence" value="ECO:0007669"/>
    <property type="project" value="UniProtKB-SubCell"/>
</dbReference>
<evidence type="ECO:0000256" key="5">
    <source>
        <dbReference type="ARBA" id="ARBA00022737"/>
    </source>
</evidence>
<dbReference type="InterPro" id="IPR015943">
    <property type="entry name" value="WD40/YVTN_repeat-like_dom_sf"/>
</dbReference>
<evidence type="ECO:0000256" key="7">
    <source>
        <dbReference type="ARBA" id="ARBA00023069"/>
    </source>
</evidence>
<comment type="function">
    <text evidence="11">Microtubule inner protein (MIP) part of the dynein-decorated doublet microtubules (DMTs) in cilia axoneme. Important for proper ciliary and flagellar beating. May act in cooperation with CFAP45 and axonemal dynein subunit DNAH11. May play a role in cell growth and/or survival.</text>
</comment>
<protein>
    <recommendedName>
        <fullName evidence="10">Cilia- and flagella-associated protein 52</fullName>
    </recommendedName>
</protein>
<dbReference type="InterPro" id="IPR019775">
    <property type="entry name" value="WD40_repeat_CS"/>
</dbReference>
<comment type="similarity">
    <text evidence="9">Belongs to the CFAP52 family.</text>
</comment>
<keyword evidence="4 13" id="KW-0853">WD repeat</keyword>
<gene>
    <name evidence="15" type="ORF">PYX00_000371</name>
</gene>
<feature type="repeat" description="WD" evidence="13">
    <location>
        <begin position="450"/>
        <end position="484"/>
    </location>
</feature>
<dbReference type="InterPro" id="IPR001680">
    <property type="entry name" value="WD40_rpt"/>
</dbReference>
<dbReference type="Pfam" id="PF00400">
    <property type="entry name" value="WD40"/>
    <property type="match status" value="6"/>
</dbReference>
<dbReference type="PROSITE" id="PS50294">
    <property type="entry name" value="WD_REPEATS_REGION"/>
    <property type="match status" value="3"/>
</dbReference>
<comment type="caution">
    <text evidence="15">The sequence shown here is derived from an EMBL/GenBank/DDBJ whole genome shotgun (WGS) entry which is preliminary data.</text>
</comment>
<evidence type="ECO:0000256" key="10">
    <source>
        <dbReference type="ARBA" id="ARBA00029552"/>
    </source>
</evidence>
<keyword evidence="3" id="KW-0963">Cytoplasm</keyword>
<evidence type="ECO:0000313" key="15">
    <source>
        <dbReference type="EMBL" id="KAL0278596.1"/>
    </source>
</evidence>
<dbReference type="PROSITE" id="PS00678">
    <property type="entry name" value="WD_REPEATS_1"/>
    <property type="match status" value="1"/>
</dbReference>
<dbReference type="Gene3D" id="2.130.10.10">
    <property type="entry name" value="YVTN repeat-like/Quinoprotein amine dehydrogenase"/>
    <property type="match status" value="4"/>
</dbReference>
<evidence type="ECO:0000256" key="8">
    <source>
        <dbReference type="ARBA" id="ARBA00023273"/>
    </source>
</evidence>
<dbReference type="SUPFAM" id="SSF50978">
    <property type="entry name" value="WD40 repeat-like"/>
    <property type="match status" value="1"/>
</dbReference>
<dbReference type="PROSITE" id="PS50082">
    <property type="entry name" value="WD_REPEATS_2"/>
    <property type="match status" value="5"/>
</dbReference>
<accession>A0AAW2I9H8</accession>